<reference evidence="1 2" key="1">
    <citation type="submission" date="2019-03" db="EMBL/GenBank/DDBJ databases">
        <title>Genomic Encyclopedia of Type Strains, Phase IV (KMG-IV): sequencing the most valuable type-strain genomes for metagenomic binning, comparative biology and taxonomic classification.</title>
        <authorList>
            <person name="Goeker M."/>
        </authorList>
    </citation>
    <scope>NUCLEOTIDE SEQUENCE [LARGE SCALE GENOMIC DNA]</scope>
    <source>
        <strain evidence="1 2">DSM 19345</strain>
    </source>
</reference>
<dbReference type="AlphaFoldDB" id="A0A4R3M0B9"/>
<accession>A0A4R3M0B9</accession>
<organism evidence="1 2">
    <name type="scientific">Tepidamorphus gemmatus</name>
    <dbReference type="NCBI Taxonomy" id="747076"/>
    <lineage>
        <taxon>Bacteria</taxon>
        <taxon>Pseudomonadati</taxon>
        <taxon>Pseudomonadota</taxon>
        <taxon>Alphaproteobacteria</taxon>
        <taxon>Hyphomicrobiales</taxon>
        <taxon>Tepidamorphaceae</taxon>
        <taxon>Tepidamorphus</taxon>
    </lineage>
</organism>
<sequence>MNGHIGFGIAAASAPRVLPCLPSCLGGGLLLLTGP</sequence>
<protein>
    <submittedName>
        <fullName evidence="1">Uncharacterized protein</fullName>
    </submittedName>
</protein>
<dbReference type="EMBL" id="SMAK01000011">
    <property type="protein sequence ID" value="TCT06422.1"/>
    <property type="molecule type" value="Genomic_DNA"/>
</dbReference>
<evidence type="ECO:0000313" key="1">
    <source>
        <dbReference type="EMBL" id="TCT06422.1"/>
    </source>
</evidence>
<evidence type="ECO:0000313" key="2">
    <source>
        <dbReference type="Proteomes" id="UP000295678"/>
    </source>
</evidence>
<gene>
    <name evidence="1" type="ORF">EDC22_1114</name>
</gene>
<proteinExistence type="predicted"/>
<name>A0A4R3M0B9_9HYPH</name>
<dbReference type="Proteomes" id="UP000295678">
    <property type="component" value="Unassembled WGS sequence"/>
</dbReference>
<comment type="caution">
    <text evidence="1">The sequence shown here is derived from an EMBL/GenBank/DDBJ whole genome shotgun (WGS) entry which is preliminary data.</text>
</comment>
<keyword evidence="2" id="KW-1185">Reference proteome</keyword>